<reference evidence="1 2" key="1">
    <citation type="submission" date="2018-02" db="EMBL/GenBank/DDBJ databases">
        <title>Complete genome sequence of Streptomyces dengpaensis, the producer of angucyclines.</title>
        <authorList>
            <person name="Yumei L."/>
        </authorList>
    </citation>
    <scope>NUCLEOTIDE SEQUENCE [LARGE SCALE GENOMIC DNA]</scope>
    <source>
        <strain evidence="1 2">XZHG99</strain>
    </source>
</reference>
<evidence type="ECO:0000313" key="1">
    <source>
        <dbReference type="EMBL" id="AVH59945.1"/>
    </source>
</evidence>
<organism evidence="1 2">
    <name type="scientific">Streptomyces dengpaensis</name>
    <dbReference type="NCBI Taxonomy" id="2049881"/>
    <lineage>
        <taxon>Bacteria</taxon>
        <taxon>Bacillati</taxon>
        <taxon>Actinomycetota</taxon>
        <taxon>Actinomycetes</taxon>
        <taxon>Kitasatosporales</taxon>
        <taxon>Streptomycetaceae</taxon>
        <taxon>Streptomyces</taxon>
    </lineage>
</organism>
<dbReference type="RefSeq" id="WP_099500325.1">
    <property type="nucleotide sequence ID" value="NZ_CP026652.1"/>
</dbReference>
<dbReference type="EMBL" id="CP026652">
    <property type="protein sequence ID" value="AVH59945.1"/>
    <property type="molecule type" value="Genomic_DNA"/>
</dbReference>
<gene>
    <name evidence="1" type="ORF">C4B68_33890</name>
</gene>
<sequence length="91" mass="9525">MSDLFEANSDAATALLAAGWTVDDHHFLPTLRNGGAFWSVGGDATSTLWSGDWIAEFDRGTPVIVVVAACLAAAGQTAERLADVIPIRPTP</sequence>
<keyword evidence="2" id="KW-1185">Reference proteome</keyword>
<protein>
    <submittedName>
        <fullName evidence="1">Uncharacterized protein</fullName>
    </submittedName>
</protein>
<dbReference type="Proteomes" id="UP000238413">
    <property type="component" value="Chromosome"/>
</dbReference>
<proteinExistence type="predicted"/>
<accession>A0ABN5I9T6</accession>
<evidence type="ECO:0000313" key="2">
    <source>
        <dbReference type="Proteomes" id="UP000238413"/>
    </source>
</evidence>
<name>A0ABN5I9T6_9ACTN</name>